<dbReference type="EMBL" id="AUXZ01000080">
    <property type="protein sequence ID" value="KZN49708.1"/>
    <property type="molecule type" value="Genomic_DNA"/>
</dbReference>
<dbReference type="InterPro" id="IPR038604">
    <property type="entry name" value="HopJ_sf"/>
</dbReference>
<dbReference type="InterPro" id="IPR014984">
    <property type="entry name" value="HopJ"/>
</dbReference>
<name>A0A167DX78_9GAMM</name>
<sequence length="121" mass="13768">MSDTQNETLENFIERVTHQGESVEFEHTIQLIDNLYEFTPCEFKNGEQNNEAGTNLGSCKILAFAKQHKLSEQATLHCFGQYYRHDVKQNPGGDDHGNIRNFIKYGWSGVSFEASPLKARA</sequence>
<proteinExistence type="predicted"/>
<dbReference type="AlphaFoldDB" id="A0A167DX78"/>
<evidence type="ECO:0000313" key="1">
    <source>
        <dbReference type="EMBL" id="KZN49708.1"/>
    </source>
</evidence>
<gene>
    <name evidence="1" type="ORF">N476_18120</name>
</gene>
<comment type="caution">
    <text evidence="1">The sequence shown here is derived from an EMBL/GenBank/DDBJ whole genome shotgun (WGS) entry which is preliminary data.</text>
</comment>
<reference evidence="1 2" key="1">
    <citation type="submission" date="2013-07" db="EMBL/GenBank/DDBJ databases">
        <title>Comparative Genomic and Metabolomic Analysis of Twelve Strains of Pseudoalteromonas luteoviolacea.</title>
        <authorList>
            <person name="Vynne N.G."/>
            <person name="Mansson M."/>
            <person name="Gram L."/>
        </authorList>
    </citation>
    <scope>NUCLEOTIDE SEQUENCE [LARGE SCALE GENOMIC DNA]</scope>
    <source>
        <strain evidence="1 2">H33</strain>
    </source>
</reference>
<dbReference type="Gene3D" id="3.20.160.10">
    <property type="entry name" value="vpa0580 domain like"/>
    <property type="match status" value="1"/>
</dbReference>
<dbReference type="OrthoDB" id="9790826at2"/>
<dbReference type="Pfam" id="PF08888">
    <property type="entry name" value="HopJ"/>
    <property type="match status" value="1"/>
</dbReference>
<dbReference type="Proteomes" id="UP000076503">
    <property type="component" value="Unassembled WGS sequence"/>
</dbReference>
<dbReference type="RefSeq" id="WP_063362329.1">
    <property type="nucleotide sequence ID" value="NZ_AUXZ01000080.1"/>
</dbReference>
<evidence type="ECO:0000313" key="2">
    <source>
        <dbReference type="Proteomes" id="UP000076503"/>
    </source>
</evidence>
<protein>
    <recommendedName>
        <fullName evidence="3">Type III effector</fullName>
    </recommendedName>
</protein>
<accession>A0A167DX78</accession>
<dbReference type="PATRIC" id="fig|1365251.3.peg.2928"/>
<organism evidence="1 2">
    <name type="scientific">Pseudoalteromonas luteoviolacea H33</name>
    <dbReference type="NCBI Taxonomy" id="1365251"/>
    <lineage>
        <taxon>Bacteria</taxon>
        <taxon>Pseudomonadati</taxon>
        <taxon>Pseudomonadota</taxon>
        <taxon>Gammaproteobacteria</taxon>
        <taxon>Alteromonadales</taxon>
        <taxon>Pseudoalteromonadaceae</taxon>
        <taxon>Pseudoalteromonas</taxon>
    </lineage>
</organism>
<evidence type="ECO:0008006" key="3">
    <source>
        <dbReference type="Google" id="ProtNLM"/>
    </source>
</evidence>